<comment type="caution">
    <text evidence="2">The sequence shown here is derived from an EMBL/GenBank/DDBJ whole genome shotgun (WGS) entry which is preliminary data.</text>
</comment>
<dbReference type="Proteomes" id="UP000037237">
    <property type="component" value="Unassembled WGS sequence"/>
</dbReference>
<feature type="coiled-coil region" evidence="1">
    <location>
        <begin position="303"/>
        <end position="337"/>
    </location>
</feature>
<accession>A0A0M0BSK0</accession>
<keyword evidence="1" id="KW-0175">Coiled coil</keyword>
<evidence type="ECO:0000313" key="3">
    <source>
        <dbReference type="Proteomes" id="UP000037237"/>
    </source>
</evidence>
<dbReference type="EMBL" id="LFWU01000101">
    <property type="protein sequence ID" value="KON31355.1"/>
    <property type="molecule type" value="Genomic_DNA"/>
</dbReference>
<gene>
    <name evidence="2" type="ORF">AC477_04220</name>
</gene>
<name>A0A0M0BSK0_9ARCH</name>
<proteinExistence type="predicted"/>
<evidence type="ECO:0000313" key="2">
    <source>
        <dbReference type="EMBL" id="KON31355.1"/>
    </source>
</evidence>
<sequence length="430" mass="48741">MEISEASVKSMLPEGFNAKMNIDLLPVVFNLAVINEINANDDAMTAMAAIQCVKSFANKPINIEHKRDKIVGHMINASLSEEEFDFNNNDVEAFADKTEPFYLNAFGFIYRKIFPDLAQAIIESANEDNEDYQRISTSWELASKQFKIVKGNSQKVSECEYVEQEDYEEYRAYLKRFGGAGKDKKGDRVARVFYGEVIPLGAGLTVQPAARVKGVYPVEVSKDELKIEKSVATQQKNSQNYKKDVTTNKSNILNMDEKQFQEFLKQTTEAIASVVKGDDQAKSIGLIMQETLEKHSESWKSKVEQEVEARQKTEEELESIKSENSKVAEELAQLKADMEAKASAELFNDRMNYFDNKYDLSEKENEIIASKLKDLGQEEEAFESFKSEIEVIFAHKDKEVIAKAKEEEQARIEEAIAKKLEAQNGETTEV</sequence>
<organism evidence="2 3">
    <name type="scientific">miscellaneous Crenarchaeota group-1 archaeon SG8-32-1</name>
    <dbReference type="NCBI Taxonomy" id="1685124"/>
    <lineage>
        <taxon>Archaea</taxon>
        <taxon>Candidatus Bathyarchaeota</taxon>
        <taxon>MCG-1</taxon>
    </lineage>
</organism>
<dbReference type="AlphaFoldDB" id="A0A0M0BSK0"/>
<reference evidence="2 3" key="1">
    <citation type="submission" date="2015-06" db="EMBL/GenBank/DDBJ databases">
        <title>New insights into the roles of widespread benthic archaea in carbon and nitrogen cycling.</title>
        <authorList>
            <person name="Lazar C.S."/>
            <person name="Baker B.J."/>
            <person name="Seitz K.W."/>
            <person name="Hyde A.S."/>
            <person name="Dick G.J."/>
            <person name="Hinrichs K.-U."/>
            <person name="Teske A.P."/>
        </authorList>
    </citation>
    <scope>NUCLEOTIDE SEQUENCE [LARGE SCALE GENOMIC DNA]</scope>
    <source>
        <strain evidence="2">SG8-32-1</strain>
    </source>
</reference>
<protein>
    <submittedName>
        <fullName evidence="2">Uncharacterized protein</fullName>
    </submittedName>
</protein>
<evidence type="ECO:0000256" key="1">
    <source>
        <dbReference type="SAM" id="Coils"/>
    </source>
</evidence>
<feature type="coiled-coil region" evidence="1">
    <location>
        <begin position="398"/>
        <end position="425"/>
    </location>
</feature>
<feature type="non-terminal residue" evidence="2">
    <location>
        <position position="430"/>
    </location>
</feature>